<protein>
    <submittedName>
        <fullName evidence="4">GNAT family N-acetyltransferase</fullName>
    </submittedName>
</protein>
<dbReference type="PANTHER" id="PTHR43420">
    <property type="entry name" value="ACETYLTRANSFERASE"/>
    <property type="match status" value="1"/>
</dbReference>
<dbReference type="SUPFAM" id="SSF55729">
    <property type="entry name" value="Acyl-CoA N-acyltransferases (Nat)"/>
    <property type="match status" value="1"/>
</dbReference>
<dbReference type="GO" id="GO:0016747">
    <property type="term" value="F:acyltransferase activity, transferring groups other than amino-acyl groups"/>
    <property type="evidence" value="ECO:0007669"/>
    <property type="project" value="InterPro"/>
</dbReference>
<evidence type="ECO:0000313" key="4">
    <source>
        <dbReference type="EMBL" id="MBP1041503.1"/>
    </source>
</evidence>
<dbReference type="EMBL" id="JAEEGA010000006">
    <property type="protein sequence ID" value="MBP1041503.1"/>
    <property type="molecule type" value="Genomic_DNA"/>
</dbReference>
<dbReference type="InterPro" id="IPR016181">
    <property type="entry name" value="Acyl_CoA_acyltransferase"/>
</dbReference>
<dbReference type="AlphaFoldDB" id="A0A940SWM1"/>
<sequence>MKIRAAKDEDLDELRSIYYESRLSHFTWTESGQVSLIDYDQATVDERILLIEEKGAIMAFISVYEPDCFIHLLFVKPGYEGKGLGSRLLAEVINESRRPLSLKCISKNQQARSFYESHGFSVVGEGLDVHDGPYVVMEKK</sequence>
<keyword evidence="2" id="KW-0012">Acyltransferase</keyword>
<organism evidence="4 5">
    <name type="scientific">Vagococcus allomyrinae</name>
    <dbReference type="NCBI Taxonomy" id="2794353"/>
    <lineage>
        <taxon>Bacteria</taxon>
        <taxon>Bacillati</taxon>
        <taxon>Bacillota</taxon>
        <taxon>Bacilli</taxon>
        <taxon>Lactobacillales</taxon>
        <taxon>Enterococcaceae</taxon>
        <taxon>Vagococcus</taxon>
    </lineage>
</organism>
<accession>A0A940SWM1</accession>
<gene>
    <name evidence="4" type="ORF">I6N95_10850</name>
</gene>
<evidence type="ECO:0000256" key="1">
    <source>
        <dbReference type="ARBA" id="ARBA00022679"/>
    </source>
</evidence>
<dbReference type="Proteomes" id="UP000674938">
    <property type="component" value="Unassembled WGS sequence"/>
</dbReference>
<keyword evidence="5" id="KW-1185">Reference proteome</keyword>
<reference evidence="4" key="1">
    <citation type="submission" date="2020-12" db="EMBL/GenBank/DDBJ databases">
        <title>Vagococcus allomyrinae sp. nov. and Enterococcus lavae sp. nov., isolated from the larvae of Allomyrina dichotoma.</title>
        <authorList>
            <person name="Lee S.D."/>
        </authorList>
    </citation>
    <scope>NUCLEOTIDE SEQUENCE</scope>
    <source>
        <strain evidence="4">BWB3-3</strain>
    </source>
</reference>
<evidence type="ECO:0000256" key="2">
    <source>
        <dbReference type="ARBA" id="ARBA00023315"/>
    </source>
</evidence>
<dbReference type="Gene3D" id="3.40.630.30">
    <property type="match status" value="1"/>
</dbReference>
<keyword evidence="1" id="KW-0808">Transferase</keyword>
<comment type="caution">
    <text evidence="4">The sequence shown here is derived from an EMBL/GenBank/DDBJ whole genome shotgun (WGS) entry which is preliminary data.</text>
</comment>
<proteinExistence type="predicted"/>
<dbReference type="InterPro" id="IPR000182">
    <property type="entry name" value="GNAT_dom"/>
</dbReference>
<dbReference type="PANTHER" id="PTHR43420:SF51">
    <property type="entry name" value="PEPTIDYL-LYSINE N-ACETYLTRANSFERASE YIAC"/>
    <property type="match status" value="1"/>
</dbReference>
<dbReference type="Pfam" id="PF00583">
    <property type="entry name" value="Acetyltransf_1"/>
    <property type="match status" value="1"/>
</dbReference>
<evidence type="ECO:0000259" key="3">
    <source>
        <dbReference type="PROSITE" id="PS51186"/>
    </source>
</evidence>
<dbReference type="InterPro" id="IPR050680">
    <property type="entry name" value="YpeA/RimI_acetyltransf"/>
</dbReference>
<dbReference type="PROSITE" id="PS51186">
    <property type="entry name" value="GNAT"/>
    <property type="match status" value="1"/>
</dbReference>
<name>A0A940SWM1_9ENTE</name>
<dbReference type="RefSeq" id="WP_209527506.1">
    <property type="nucleotide sequence ID" value="NZ_JAEEGA010000006.1"/>
</dbReference>
<evidence type="ECO:0000313" key="5">
    <source>
        <dbReference type="Proteomes" id="UP000674938"/>
    </source>
</evidence>
<feature type="domain" description="N-acetyltransferase" evidence="3">
    <location>
        <begin position="1"/>
        <end position="140"/>
    </location>
</feature>
<dbReference type="CDD" id="cd04301">
    <property type="entry name" value="NAT_SF"/>
    <property type="match status" value="1"/>
</dbReference>